<dbReference type="InParanoid" id="G2YMW2"/>
<gene>
    <name evidence="1" type="ORF">BofuT4_uP138840.1</name>
</gene>
<accession>G2YMW2</accession>
<proteinExistence type="predicted"/>
<dbReference type="AlphaFoldDB" id="G2YMW2"/>
<reference evidence="2" key="1">
    <citation type="journal article" date="2011" name="PLoS Genet.">
        <title>Genomic analysis of the necrotrophic fungal pathogens Sclerotinia sclerotiorum and Botrytis cinerea.</title>
        <authorList>
            <person name="Amselem J."/>
            <person name="Cuomo C.A."/>
            <person name="van Kan J.A."/>
            <person name="Viaud M."/>
            <person name="Benito E.P."/>
            <person name="Couloux A."/>
            <person name="Coutinho P.M."/>
            <person name="de Vries R.P."/>
            <person name="Dyer P.S."/>
            <person name="Fillinger S."/>
            <person name="Fournier E."/>
            <person name="Gout L."/>
            <person name="Hahn M."/>
            <person name="Kohn L."/>
            <person name="Lapalu N."/>
            <person name="Plummer K.M."/>
            <person name="Pradier J.M."/>
            <person name="Quevillon E."/>
            <person name="Sharon A."/>
            <person name="Simon A."/>
            <person name="ten Have A."/>
            <person name="Tudzynski B."/>
            <person name="Tudzynski P."/>
            <person name="Wincker P."/>
            <person name="Andrew M."/>
            <person name="Anthouard V."/>
            <person name="Beever R.E."/>
            <person name="Beffa R."/>
            <person name="Benoit I."/>
            <person name="Bouzid O."/>
            <person name="Brault B."/>
            <person name="Chen Z."/>
            <person name="Choquer M."/>
            <person name="Collemare J."/>
            <person name="Cotton P."/>
            <person name="Danchin E.G."/>
            <person name="Da Silva C."/>
            <person name="Gautier A."/>
            <person name="Giraud C."/>
            <person name="Giraud T."/>
            <person name="Gonzalez C."/>
            <person name="Grossetete S."/>
            <person name="Guldener U."/>
            <person name="Henrissat B."/>
            <person name="Howlett B.J."/>
            <person name="Kodira C."/>
            <person name="Kretschmer M."/>
            <person name="Lappartient A."/>
            <person name="Leroch M."/>
            <person name="Levis C."/>
            <person name="Mauceli E."/>
            <person name="Neuveglise C."/>
            <person name="Oeser B."/>
            <person name="Pearson M."/>
            <person name="Poulain J."/>
            <person name="Poussereau N."/>
            <person name="Quesneville H."/>
            <person name="Rascle C."/>
            <person name="Schumacher J."/>
            <person name="Segurens B."/>
            <person name="Sexton A."/>
            <person name="Silva E."/>
            <person name="Sirven C."/>
            <person name="Soanes D.M."/>
            <person name="Talbot N.J."/>
            <person name="Templeton M."/>
            <person name="Yandava C."/>
            <person name="Yarden O."/>
            <person name="Zeng Q."/>
            <person name="Rollins J.A."/>
            <person name="Lebrun M.H."/>
            <person name="Dickman M."/>
        </authorList>
    </citation>
    <scope>NUCLEOTIDE SEQUENCE [LARGE SCALE GENOMIC DNA]</scope>
    <source>
        <strain evidence="2">T4</strain>
    </source>
</reference>
<dbReference type="Proteomes" id="UP000008177">
    <property type="component" value="Unplaced contigs"/>
</dbReference>
<organism evidence="1 2">
    <name type="scientific">Botryotinia fuckeliana (strain T4)</name>
    <name type="common">Noble rot fungus</name>
    <name type="synonym">Botrytis cinerea</name>
    <dbReference type="NCBI Taxonomy" id="999810"/>
    <lineage>
        <taxon>Eukaryota</taxon>
        <taxon>Fungi</taxon>
        <taxon>Dikarya</taxon>
        <taxon>Ascomycota</taxon>
        <taxon>Pezizomycotina</taxon>
        <taxon>Leotiomycetes</taxon>
        <taxon>Helotiales</taxon>
        <taxon>Sclerotiniaceae</taxon>
        <taxon>Botrytis</taxon>
    </lineage>
</organism>
<name>G2YMW2_BOTF4</name>
<dbReference type="EMBL" id="FQ790345">
    <property type="protein sequence ID" value="CCD52960.1"/>
    <property type="molecule type" value="Genomic_DNA"/>
</dbReference>
<dbReference type="HOGENOM" id="CLU_3350988_0_0_1"/>
<evidence type="ECO:0000313" key="2">
    <source>
        <dbReference type="Proteomes" id="UP000008177"/>
    </source>
</evidence>
<evidence type="ECO:0000313" key="1">
    <source>
        <dbReference type="EMBL" id="CCD52960.1"/>
    </source>
</evidence>
<sequence>MSLTSTRLNTSGLTHKFFTAVVLFAGRTNTLIEPLSV</sequence>
<protein>
    <submittedName>
        <fullName evidence="1">Uncharacterized protein</fullName>
    </submittedName>
</protein>